<organism evidence="1">
    <name type="scientific">Utricularia reniformis</name>
    <dbReference type="NCBI Taxonomy" id="192314"/>
    <lineage>
        <taxon>Eukaryota</taxon>
        <taxon>Viridiplantae</taxon>
        <taxon>Streptophyta</taxon>
        <taxon>Embryophyta</taxon>
        <taxon>Tracheophyta</taxon>
        <taxon>Spermatophyta</taxon>
        <taxon>Magnoliopsida</taxon>
        <taxon>eudicotyledons</taxon>
        <taxon>Gunneridae</taxon>
        <taxon>Pentapetalae</taxon>
        <taxon>asterids</taxon>
        <taxon>lamiids</taxon>
        <taxon>Lamiales</taxon>
        <taxon>Lentibulariaceae</taxon>
        <taxon>Utricularia</taxon>
    </lineage>
</organism>
<geneLocation type="mitochondrion" evidence="1"/>
<dbReference type="AlphaFoldDB" id="A0A1Y0B1H5"/>
<gene>
    <name evidence="1" type="ORF">AEK19_MT0984</name>
</gene>
<accession>A0A1Y0B1H5</accession>
<name>A0A1Y0B1H5_9LAMI</name>
<protein>
    <submittedName>
        <fullName evidence="1">Uncharacterized protein</fullName>
    </submittedName>
</protein>
<dbReference type="EMBL" id="KY774314">
    <property type="protein sequence ID" value="ART31209.1"/>
    <property type="molecule type" value="Genomic_DNA"/>
</dbReference>
<reference evidence="1" key="1">
    <citation type="submission" date="2017-03" db="EMBL/GenBank/DDBJ databases">
        <title>The mitochondrial genome of the carnivorous plant Utricularia reniformis (Lentibulariaceae): structure, comparative analysis and evolutionary landmarks.</title>
        <authorList>
            <person name="Silva S.R."/>
            <person name="Alvarenga D.O."/>
            <person name="Michael T.P."/>
            <person name="Miranda V.F.O."/>
            <person name="Varani A.M."/>
        </authorList>
    </citation>
    <scope>NUCLEOTIDE SEQUENCE</scope>
</reference>
<keyword evidence="1" id="KW-0496">Mitochondrion</keyword>
<sequence>MLHLFYQILAYRSASEPVEEGLDEKDRLSSSSIKAKSLAVGFPKRTTSFSMDQDHFSLTLLLPLSGRLTLPFGLALSNQEINGIVWA</sequence>
<evidence type="ECO:0000313" key="1">
    <source>
        <dbReference type="EMBL" id="ART31209.1"/>
    </source>
</evidence>
<proteinExistence type="predicted"/>